<dbReference type="PANTHER" id="PTHR31388:SF5">
    <property type="entry name" value="PEROXIDASE"/>
    <property type="match status" value="1"/>
</dbReference>
<feature type="binding site" evidence="15">
    <location>
        <position position="69"/>
    </location>
    <ligand>
        <name>Ca(2+)</name>
        <dbReference type="ChEBI" id="CHEBI:29108"/>
        <label>1</label>
    </ligand>
</feature>
<evidence type="ECO:0000256" key="12">
    <source>
        <dbReference type="ARBA" id="ARBA00023324"/>
    </source>
</evidence>
<dbReference type="FunFam" id="1.10.520.10:FF:000009">
    <property type="entry name" value="Peroxidase"/>
    <property type="match status" value="1"/>
</dbReference>
<feature type="chain" id="PRO_5029945952" description="Peroxidase" evidence="18">
    <location>
        <begin position="27"/>
        <end position="320"/>
    </location>
</feature>
<keyword evidence="4 18" id="KW-0349">Heme</keyword>
<dbReference type="GO" id="GO:0006979">
    <property type="term" value="P:response to oxidative stress"/>
    <property type="evidence" value="ECO:0007669"/>
    <property type="project" value="UniProtKB-UniRule"/>
</dbReference>
<evidence type="ECO:0000256" key="7">
    <source>
        <dbReference type="ARBA" id="ARBA00023002"/>
    </source>
</evidence>
<keyword evidence="10" id="KW-0325">Glycoprotein</keyword>
<keyword evidence="7 18" id="KW-0560">Oxidoreductase</keyword>
<feature type="binding site" evidence="15">
    <location>
        <position position="76"/>
    </location>
    <ligand>
        <name>Ca(2+)</name>
        <dbReference type="ChEBI" id="CHEBI:29108"/>
        <label>1</label>
    </ligand>
</feature>
<keyword evidence="5 15" id="KW-0479">Metal-binding</keyword>
<organism evidence="20 21">
    <name type="scientific">Spirodela intermedia</name>
    <name type="common">Intermediate duckweed</name>
    <dbReference type="NCBI Taxonomy" id="51605"/>
    <lineage>
        <taxon>Eukaryota</taxon>
        <taxon>Viridiplantae</taxon>
        <taxon>Streptophyta</taxon>
        <taxon>Embryophyta</taxon>
        <taxon>Tracheophyta</taxon>
        <taxon>Spermatophyta</taxon>
        <taxon>Magnoliopsida</taxon>
        <taxon>Liliopsida</taxon>
        <taxon>Araceae</taxon>
        <taxon>Lemnoideae</taxon>
        <taxon>Spirodela</taxon>
    </lineage>
</organism>
<feature type="binding site" evidence="15">
    <location>
        <position position="243"/>
    </location>
    <ligand>
        <name>Ca(2+)</name>
        <dbReference type="ChEBI" id="CHEBI:29108"/>
        <label>2</label>
    </ligand>
</feature>
<keyword evidence="8 15" id="KW-0408">Iron</keyword>
<evidence type="ECO:0000256" key="2">
    <source>
        <dbReference type="ARBA" id="ARBA00006873"/>
    </source>
</evidence>
<keyword evidence="18" id="KW-0732">Signal</keyword>
<dbReference type="GO" id="GO:0020037">
    <property type="term" value="F:heme binding"/>
    <property type="evidence" value="ECO:0007669"/>
    <property type="project" value="UniProtKB-UniRule"/>
</dbReference>
<dbReference type="GO" id="GO:0140825">
    <property type="term" value="F:lactoperoxidase activity"/>
    <property type="evidence" value="ECO:0007669"/>
    <property type="project" value="UniProtKB-EC"/>
</dbReference>
<keyword evidence="11" id="KW-0873">Pyrrolidone carboxylic acid</keyword>
<dbReference type="OrthoDB" id="2113341at2759"/>
<evidence type="ECO:0000256" key="8">
    <source>
        <dbReference type="ARBA" id="ARBA00023004"/>
    </source>
</evidence>
<evidence type="ECO:0000313" key="21">
    <source>
        <dbReference type="Proteomes" id="UP000663760"/>
    </source>
</evidence>
<dbReference type="EC" id="1.11.1.7" evidence="18"/>
<dbReference type="AlphaFoldDB" id="A0A7I8LLW1"/>
<comment type="cofactor">
    <cofactor evidence="15 18">
        <name>Ca(2+)</name>
        <dbReference type="ChEBI" id="CHEBI:29108"/>
    </cofactor>
    <text evidence="15 18">Binds 2 calcium ions per subunit.</text>
</comment>
<dbReference type="PROSITE" id="PS00435">
    <property type="entry name" value="PEROXIDASE_1"/>
    <property type="match status" value="1"/>
</dbReference>
<keyword evidence="18" id="KW-0964">Secreted</keyword>
<comment type="function">
    <text evidence="18">Removal of H(2)O(2), oxidation of toxic reductants, biosynthesis and degradation of lignin, suberization, auxin catabolism, response to environmental stresses such as wounding, pathogen attack and oxidative stress.</text>
</comment>
<evidence type="ECO:0000256" key="1">
    <source>
        <dbReference type="ARBA" id="ARBA00000189"/>
    </source>
</evidence>
<feature type="binding site" evidence="15">
    <location>
        <position position="196"/>
    </location>
    <ligand>
        <name>Ca(2+)</name>
        <dbReference type="ChEBI" id="CHEBI:29108"/>
        <label>2</label>
    </ligand>
</feature>
<evidence type="ECO:0000256" key="4">
    <source>
        <dbReference type="ARBA" id="ARBA00022617"/>
    </source>
</evidence>
<dbReference type="InterPro" id="IPR033905">
    <property type="entry name" value="Secretory_peroxidase"/>
</dbReference>
<comment type="similarity">
    <text evidence="2">Belongs to the peroxidase family. Ascorbate peroxidase subfamily.</text>
</comment>
<reference evidence="20" key="1">
    <citation type="submission" date="2020-02" db="EMBL/GenBank/DDBJ databases">
        <authorList>
            <person name="Scholz U."/>
            <person name="Mascher M."/>
            <person name="Fiebig A."/>
        </authorList>
    </citation>
    <scope>NUCLEOTIDE SEQUENCE</scope>
</reference>
<name>A0A7I8LLW1_SPIIN</name>
<dbReference type="CDD" id="cd00693">
    <property type="entry name" value="secretory_peroxidase"/>
    <property type="match status" value="1"/>
</dbReference>
<dbReference type="Proteomes" id="UP000663760">
    <property type="component" value="Chromosome 17"/>
</dbReference>
<dbReference type="InterPro" id="IPR002016">
    <property type="entry name" value="Haem_peroxidase"/>
</dbReference>
<feature type="binding site" evidence="15">
    <location>
        <position position="248"/>
    </location>
    <ligand>
        <name>Ca(2+)</name>
        <dbReference type="ChEBI" id="CHEBI:29108"/>
        <label>2</label>
    </ligand>
</feature>
<feature type="active site" description="Proton acceptor" evidence="13">
    <location>
        <position position="68"/>
    </location>
</feature>
<dbReference type="FunFam" id="1.10.420.10:FF:000001">
    <property type="entry name" value="Peroxidase"/>
    <property type="match status" value="1"/>
</dbReference>
<dbReference type="InterPro" id="IPR000823">
    <property type="entry name" value="Peroxidase_pln"/>
</dbReference>
<evidence type="ECO:0000313" key="20">
    <source>
        <dbReference type="EMBL" id="CAA7410244.1"/>
    </source>
</evidence>
<dbReference type="InterPro" id="IPR019793">
    <property type="entry name" value="Peroxidases_heam-ligand_BS"/>
</dbReference>
<evidence type="ECO:0000256" key="9">
    <source>
        <dbReference type="ARBA" id="ARBA00023157"/>
    </source>
</evidence>
<feature type="binding site" evidence="15">
    <location>
        <position position="90"/>
    </location>
    <ligand>
        <name>Ca(2+)</name>
        <dbReference type="ChEBI" id="CHEBI:29108"/>
        <label>1</label>
    </ligand>
</feature>
<dbReference type="Pfam" id="PF00141">
    <property type="entry name" value="peroxidase"/>
    <property type="match status" value="1"/>
</dbReference>
<feature type="binding site" evidence="15">
    <location>
        <position position="240"/>
    </location>
    <ligand>
        <name>Ca(2+)</name>
        <dbReference type="ChEBI" id="CHEBI:29108"/>
        <label>2</label>
    </ligand>
</feature>
<feature type="disulfide bond" evidence="17">
    <location>
        <begin position="37"/>
        <end position="117"/>
    </location>
</feature>
<evidence type="ECO:0000259" key="19">
    <source>
        <dbReference type="PROSITE" id="PS50873"/>
    </source>
</evidence>
<evidence type="ECO:0000256" key="16">
    <source>
        <dbReference type="PIRSR" id="PIRSR600823-4"/>
    </source>
</evidence>
<keyword evidence="6 15" id="KW-0106">Calcium</keyword>
<dbReference type="GO" id="GO:0005576">
    <property type="term" value="C:extracellular region"/>
    <property type="evidence" value="ECO:0007669"/>
    <property type="project" value="UniProtKB-SubCell"/>
</dbReference>
<evidence type="ECO:0000256" key="18">
    <source>
        <dbReference type="RuleBase" id="RU362060"/>
    </source>
</evidence>
<keyword evidence="3 18" id="KW-0575">Peroxidase</keyword>
<dbReference type="InterPro" id="IPR010255">
    <property type="entry name" value="Haem_peroxidase_sf"/>
</dbReference>
<comment type="subcellular location">
    <subcellularLocation>
        <location evidence="18">Secreted</location>
    </subcellularLocation>
</comment>
<feature type="signal peptide" evidence="18">
    <location>
        <begin position="1"/>
        <end position="26"/>
    </location>
</feature>
<keyword evidence="21" id="KW-1185">Reference proteome</keyword>
<dbReference type="SUPFAM" id="SSF48113">
    <property type="entry name" value="Heme-dependent peroxidases"/>
    <property type="match status" value="1"/>
</dbReference>
<comment type="cofactor">
    <cofactor evidence="15 18">
        <name>heme b</name>
        <dbReference type="ChEBI" id="CHEBI:60344"/>
    </cofactor>
    <text evidence="15 18">Binds 1 heme b (iron(II)-protoporphyrin IX) group per subunit.</text>
</comment>
<dbReference type="Gene3D" id="1.10.420.10">
    <property type="entry name" value="Peroxidase, domain 2"/>
    <property type="match status" value="1"/>
</dbReference>
<proteinExistence type="inferred from homology"/>
<feature type="site" description="Transition state stabilizer" evidence="16">
    <location>
        <position position="64"/>
    </location>
</feature>
<evidence type="ECO:0000256" key="10">
    <source>
        <dbReference type="ARBA" id="ARBA00023180"/>
    </source>
</evidence>
<dbReference type="PRINTS" id="PR00461">
    <property type="entry name" value="PLPEROXIDASE"/>
</dbReference>
<sequence length="320" mass="34446">MAATRSMSSLAFSLLVLLLFVCTAHAQLRPNFYSSTCPNLHRIVQNAMRTAVRNDRRLPASMIRLFFHDCFVNGCDASVLLADTATFTGEQNAFPNRNSIRGMNVVETIKSAVEAACNATVSCADILALATRDGVVLSGGPSWTVPLGRRDARTASQNAANSNLPGPSSSLSALISSFANQGLNLRDLVALSGAHTFGVARCATFRSRIYNDANIEPVFARSTQANCPQSGGDTNLSPLDISTPRAFDNAYYRNLLSRRGLLHSDQELFNNGSADSIVRSYAASSFVFFRDFAAAMVKMGNISPLTGSNGEIRRVCSRVN</sequence>
<evidence type="ECO:0000256" key="6">
    <source>
        <dbReference type="ARBA" id="ARBA00022837"/>
    </source>
</evidence>
<comment type="similarity">
    <text evidence="18">Belongs to the peroxidase family. Classical plant (class III) peroxidase subfamily.</text>
</comment>
<feature type="binding site" evidence="14">
    <location>
        <position position="165"/>
    </location>
    <ligand>
        <name>substrate</name>
    </ligand>
</feature>
<evidence type="ECO:0000256" key="3">
    <source>
        <dbReference type="ARBA" id="ARBA00022559"/>
    </source>
</evidence>
<feature type="disulfide bond" evidence="17">
    <location>
        <begin position="70"/>
        <end position="75"/>
    </location>
</feature>
<evidence type="ECO:0000256" key="13">
    <source>
        <dbReference type="PIRSR" id="PIRSR600823-1"/>
    </source>
</evidence>
<dbReference type="EMBL" id="LR746280">
    <property type="protein sequence ID" value="CAA7410244.1"/>
    <property type="molecule type" value="Genomic_DNA"/>
</dbReference>
<feature type="binding site" evidence="15">
    <location>
        <position position="78"/>
    </location>
    <ligand>
        <name>Ca(2+)</name>
        <dbReference type="ChEBI" id="CHEBI:29108"/>
        <label>1</label>
    </ligand>
</feature>
<feature type="disulfide bond" evidence="17">
    <location>
        <begin position="202"/>
        <end position="227"/>
    </location>
</feature>
<feature type="binding site" evidence="15">
    <location>
        <position position="72"/>
    </location>
    <ligand>
        <name>Ca(2+)</name>
        <dbReference type="ChEBI" id="CHEBI:29108"/>
        <label>1</label>
    </ligand>
</feature>
<keyword evidence="12 18" id="KW-0376">Hydrogen peroxide</keyword>
<protein>
    <recommendedName>
        <fullName evidence="18">Peroxidase</fullName>
        <ecNumber evidence="18">1.11.1.7</ecNumber>
    </recommendedName>
</protein>
<dbReference type="Gene3D" id="1.10.520.10">
    <property type="match status" value="1"/>
</dbReference>
<evidence type="ECO:0000256" key="15">
    <source>
        <dbReference type="PIRSR" id="PIRSR600823-3"/>
    </source>
</evidence>
<keyword evidence="9 17" id="KW-1015">Disulfide bond</keyword>
<evidence type="ECO:0000256" key="17">
    <source>
        <dbReference type="PIRSR" id="PIRSR600823-5"/>
    </source>
</evidence>
<dbReference type="GO" id="GO:0046872">
    <property type="term" value="F:metal ion binding"/>
    <property type="evidence" value="ECO:0007669"/>
    <property type="project" value="UniProtKB-UniRule"/>
</dbReference>
<dbReference type="GO" id="GO:0042744">
    <property type="term" value="P:hydrogen peroxide catabolic process"/>
    <property type="evidence" value="ECO:0007669"/>
    <property type="project" value="UniProtKB-KW"/>
</dbReference>
<dbReference type="PRINTS" id="PR00458">
    <property type="entry name" value="PEROXIDASE"/>
</dbReference>
<feature type="binding site" evidence="15">
    <location>
        <position position="74"/>
    </location>
    <ligand>
        <name>Ca(2+)</name>
        <dbReference type="ChEBI" id="CHEBI:29108"/>
        <label>1</label>
    </ligand>
</feature>
<gene>
    <name evidence="20" type="ORF">SI8410_17020922</name>
</gene>
<feature type="binding site" description="axial binding residue" evidence="15">
    <location>
        <position position="195"/>
    </location>
    <ligand>
        <name>heme b</name>
        <dbReference type="ChEBI" id="CHEBI:60344"/>
    </ligand>
    <ligandPart>
        <name>Fe</name>
        <dbReference type="ChEBI" id="CHEBI:18248"/>
    </ligandPart>
</feature>
<feature type="disulfide bond" evidence="17">
    <location>
        <begin position="123"/>
        <end position="316"/>
    </location>
</feature>
<dbReference type="PANTHER" id="PTHR31388">
    <property type="entry name" value="PEROXIDASE 72-RELATED"/>
    <property type="match status" value="1"/>
</dbReference>
<evidence type="ECO:0000256" key="11">
    <source>
        <dbReference type="ARBA" id="ARBA00023283"/>
    </source>
</evidence>
<evidence type="ECO:0000256" key="14">
    <source>
        <dbReference type="PIRSR" id="PIRSR600823-2"/>
    </source>
</evidence>
<accession>A0A7I8LLW1</accession>
<dbReference type="PROSITE" id="PS50873">
    <property type="entry name" value="PEROXIDASE_4"/>
    <property type="match status" value="1"/>
</dbReference>
<feature type="domain" description="Plant heme peroxidase family profile" evidence="19">
    <location>
        <begin position="27"/>
        <end position="320"/>
    </location>
</feature>
<evidence type="ECO:0000256" key="5">
    <source>
        <dbReference type="ARBA" id="ARBA00022723"/>
    </source>
</evidence>
<comment type="catalytic activity">
    <reaction evidence="1 18">
        <text>2 a phenolic donor + H2O2 = 2 a phenolic radical donor + 2 H2O</text>
        <dbReference type="Rhea" id="RHEA:56136"/>
        <dbReference type="ChEBI" id="CHEBI:15377"/>
        <dbReference type="ChEBI" id="CHEBI:16240"/>
        <dbReference type="ChEBI" id="CHEBI:139520"/>
        <dbReference type="ChEBI" id="CHEBI:139521"/>
        <dbReference type="EC" id="1.11.1.7"/>
    </reaction>
</comment>